<dbReference type="AlphaFoldDB" id="A0AAV7NYH6"/>
<dbReference type="Proteomes" id="UP001066276">
    <property type="component" value="Chromosome 8"/>
</dbReference>
<keyword evidence="2" id="KW-1185">Reference proteome</keyword>
<reference evidence="1" key="1">
    <citation type="journal article" date="2022" name="bioRxiv">
        <title>Sequencing and chromosome-scale assembly of the giantPleurodeles waltlgenome.</title>
        <authorList>
            <person name="Brown T."/>
            <person name="Elewa A."/>
            <person name="Iarovenko S."/>
            <person name="Subramanian E."/>
            <person name="Araus A.J."/>
            <person name="Petzold A."/>
            <person name="Susuki M."/>
            <person name="Suzuki K.-i.T."/>
            <person name="Hayashi T."/>
            <person name="Toyoda A."/>
            <person name="Oliveira C."/>
            <person name="Osipova E."/>
            <person name="Leigh N.D."/>
            <person name="Simon A."/>
            <person name="Yun M.H."/>
        </authorList>
    </citation>
    <scope>NUCLEOTIDE SEQUENCE</scope>
    <source>
        <strain evidence="1">20211129_DDA</strain>
        <tissue evidence="1">Liver</tissue>
    </source>
</reference>
<proteinExistence type="predicted"/>
<name>A0AAV7NYH6_PLEWA</name>
<dbReference type="EMBL" id="JANPWB010000012">
    <property type="protein sequence ID" value="KAJ1121047.1"/>
    <property type="molecule type" value="Genomic_DNA"/>
</dbReference>
<organism evidence="1 2">
    <name type="scientific">Pleurodeles waltl</name>
    <name type="common">Iberian ribbed newt</name>
    <dbReference type="NCBI Taxonomy" id="8319"/>
    <lineage>
        <taxon>Eukaryota</taxon>
        <taxon>Metazoa</taxon>
        <taxon>Chordata</taxon>
        <taxon>Craniata</taxon>
        <taxon>Vertebrata</taxon>
        <taxon>Euteleostomi</taxon>
        <taxon>Amphibia</taxon>
        <taxon>Batrachia</taxon>
        <taxon>Caudata</taxon>
        <taxon>Salamandroidea</taxon>
        <taxon>Salamandridae</taxon>
        <taxon>Pleurodelinae</taxon>
        <taxon>Pleurodeles</taxon>
    </lineage>
</organism>
<comment type="caution">
    <text evidence="1">The sequence shown here is derived from an EMBL/GenBank/DDBJ whole genome shotgun (WGS) entry which is preliminary data.</text>
</comment>
<accession>A0AAV7NYH6</accession>
<sequence>MAPRDIRHKDAVRCARESGGTGRYREEGINYDRTESPRCRLSSFRAQSVLATVPTCRRVTPRTPTEDAHRQGHVRLEDTGHSVQGIEPYMMQLDHKEQLRQQLPSGTL</sequence>
<evidence type="ECO:0000313" key="1">
    <source>
        <dbReference type="EMBL" id="KAJ1121047.1"/>
    </source>
</evidence>
<gene>
    <name evidence="1" type="ORF">NDU88_009175</name>
</gene>
<protein>
    <submittedName>
        <fullName evidence="1">Uncharacterized protein</fullName>
    </submittedName>
</protein>
<evidence type="ECO:0000313" key="2">
    <source>
        <dbReference type="Proteomes" id="UP001066276"/>
    </source>
</evidence>